<gene>
    <name evidence="3" type="ORF">P409_26120</name>
</gene>
<dbReference type="Gene3D" id="3.50.50.60">
    <property type="entry name" value="FAD/NAD(P)-binding domain"/>
    <property type="match status" value="1"/>
</dbReference>
<dbReference type="Pfam" id="PF01266">
    <property type="entry name" value="DAO"/>
    <property type="match status" value="1"/>
</dbReference>
<feature type="non-terminal residue" evidence="3">
    <location>
        <position position="66"/>
    </location>
</feature>
<evidence type="ECO:0000259" key="2">
    <source>
        <dbReference type="Pfam" id="PF01266"/>
    </source>
</evidence>
<organism evidence="3 4">
    <name type="scientific">Inquilinus limosus MP06</name>
    <dbReference type="NCBI Taxonomy" id="1398085"/>
    <lineage>
        <taxon>Bacteria</taxon>
        <taxon>Pseudomonadati</taxon>
        <taxon>Pseudomonadota</taxon>
        <taxon>Alphaproteobacteria</taxon>
        <taxon>Rhodospirillales</taxon>
        <taxon>Rhodospirillaceae</taxon>
        <taxon>Inquilinus</taxon>
    </lineage>
</organism>
<dbReference type="SUPFAM" id="SSF51905">
    <property type="entry name" value="FAD/NAD(P)-binding domain"/>
    <property type="match status" value="1"/>
</dbReference>
<reference evidence="3 4" key="1">
    <citation type="submission" date="2014-01" db="EMBL/GenBank/DDBJ databases">
        <title>Genome sequence determination for a cystic fibrosis isolate, Inquilinus limosus.</title>
        <authorList>
            <person name="Pino M."/>
            <person name="Di Conza J."/>
            <person name="Gutkind G."/>
        </authorList>
    </citation>
    <scope>NUCLEOTIDE SEQUENCE [LARGE SCALE GENOMIC DNA]</scope>
    <source>
        <strain evidence="3 4">MP06</strain>
    </source>
</reference>
<feature type="domain" description="FAD dependent oxidoreductase" evidence="2">
    <location>
        <begin position="4"/>
        <end position="48"/>
    </location>
</feature>
<proteinExistence type="predicted"/>
<keyword evidence="1" id="KW-0560">Oxidoreductase</keyword>
<evidence type="ECO:0000313" key="4">
    <source>
        <dbReference type="Proteomes" id="UP000029995"/>
    </source>
</evidence>
<accession>A0A0A0CYP3</accession>
<dbReference type="GO" id="GO:0016491">
    <property type="term" value="F:oxidoreductase activity"/>
    <property type="evidence" value="ECO:0007669"/>
    <property type="project" value="UniProtKB-KW"/>
</dbReference>
<dbReference type="InterPro" id="IPR006076">
    <property type="entry name" value="FAD-dep_OxRdtase"/>
</dbReference>
<sequence>MAGIAIIGGGVIGCAIAAWLAADGHEVTVYERRPEDRHASAGNAGMLAFPEITPLARPGVLRSVPR</sequence>
<dbReference type="OrthoDB" id="9782160at2"/>
<protein>
    <recommendedName>
        <fullName evidence="2">FAD dependent oxidoreductase domain-containing protein</fullName>
    </recommendedName>
</protein>
<dbReference type="RefSeq" id="WP_034845320.1">
    <property type="nucleotide sequence ID" value="NZ_JANX01000469.1"/>
</dbReference>
<name>A0A0A0CYP3_9PROT</name>
<dbReference type="InterPro" id="IPR036188">
    <property type="entry name" value="FAD/NAD-bd_sf"/>
</dbReference>
<comment type="caution">
    <text evidence="3">The sequence shown here is derived from an EMBL/GenBank/DDBJ whole genome shotgun (WGS) entry which is preliminary data.</text>
</comment>
<evidence type="ECO:0000313" key="3">
    <source>
        <dbReference type="EMBL" id="KGM31621.1"/>
    </source>
</evidence>
<evidence type="ECO:0000256" key="1">
    <source>
        <dbReference type="ARBA" id="ARBA00023002"/>
    </source>
</evidence>
<dbReference type="EMBL" id="JANX01000469">
    <property type="protein sequence ID" value="KGM31621.1"/>
    <property type="molecule type" value="Genomic_DNA"/>
</dbReference>
<dbReference type="AlphaFoldDB" id="A0A0A0CYP3"/>
<dbReference type="Proteomes" id="UP000029995">
    <property type="component" value="Unassembled WGS sequence"/>
</dbReference>